<proteinExistence type="predicted"/>
<reference evidence="1" key="1">
    <citation type="submission" date="2022-08" db="EMBL/GenBank/DDBJ databases">
        <title>Genome Sequence of Lecanicillium fungicola.</title>
        <authorList>
            <person name="Buettner E."/>
        </authorList>
    </citation>
    <scope>NUCLEOTIDE SEQUENCE</scope>
    <source>
        <strain evidence="1">Babe33</strain>
    </source>
</reference>
<sequence>MVDVETIAAFARSALFDSDRFHGKEIGLADELLTLDETLVKLSAVAGRKLTARYLTDDEIQVQKKTNPIVGAQLLMRGMAKFVNLDEVKSWGITTSSFEEFLKREAASIKDTYILETKSA</sequence>
<organism evidence="1 2">
    <name type="scientific">Zarea fungicola</name>
    <dbReference type="NCBI Taxonomy" id="93591"/>
    <lineage>
        <taxon>Eukaryota</taxon>
        <taxon>Fungi</taxon>
        <taxon>Dikarya</taxon>
        <taxon>Ascomycota</taxon>
        <taxon>Pezizomycotina</taxon>
        <taxon>Sordariomycetes</taxon>
        <taxon>Hypocreomycetidae</taxon>
        <taxon>Hypocreales</taxon>
        <taxon>Cordycipitaceae</taxon>
        <taxon>Zarea</taxon>
    </lineage>
</organism>
<protein>
    <submittedName>
        <fullName evidence="1">Uncharacterized protein</fullName>
    </submittedName>
</protein>
<dbReference type="Proteomes" id="UP001143910">
    <property type="component" value="Unassembled WGS sequence"/>
</dbReference>
<dbReference type="EMBL" id="JANJQO010001046">
    <property type="protein sequence ID" value="KAJ2972993.1"/>
    <property type="molecule type" value="Genomic_DNA"/>
</dbReference>
<name>A0ACC1N3G4_9HYPO</name>
<evidence type="ECO:0000313" key="1">
    <source>
        <dbReference type="EMBL" id="KAJ2972993.1"/>
    </source>
</evidence>
<comment type="caution">
    <text evidence="1">The sequence shown here is derived from an EMBL/GenBank/DDBJ whole genome shotgun (WGS) entry which is preliminary data.</text>
</comment>
<keyword evidence="2" id="KW-1185">Reference proteome</keyword>
<evidence type="ECO:0000313" key="2">
    <source>
        <dbReference type="Proteomes" id="UP001143910"/>
    </source>
</evidence>
<gene>
    <name evidence="1" type="ORF">NQ176_g6850</name>
</gene>
<accession>A0ACC1N3G4</accession>